<feature type="repeat" description="TPR" evidence="1">
    <location>
        <begin position="598"/>
        <end position="631"/>
    </location>
</feature>
<organism evidence="2 3">
    <name type="scientific">Oceanispirochaeta crateris</name>
    <dbReference type="NCBI Taxonomy" id="2518645"/>
    <lineage>
        <taxon>Bacteria</taxon>
        <taxon>Pseudomonadati</taxon>
        <taxon>Spirochaetota</taxon>
        <taxon>Spirochaetia</taxon>
        <taxon>Spirochaetales</taxon>
        <taxon>Spirochaetaceae</taxon>
        <taxon>Oceanispirochaeta</taxon>
    </lineage>
</organism>
<sequence length="730" mass="81860">MKSSQFNALFRFSILIVFMTVELGAQEFDDPLTGDVRIYDIDYNEKYRSPLSLGLEYQSLSPFSISYEEEFSFNDFNFNTKYSFKSIPQLQPFLGLGIQLASPLRAGLSVEAERFSHNIYYGILGGSYIHKFNKQLEMGGDVYLGLGQAIYPNIDQETGDSRSALEFIAGAGGTAAFNMTYNFSLSVHPSLRYSRSFSALDMFNGFSFGLGFAGHYRVGTDPDDPKAVIRSLRFGEFDLPPLFASLQSYYSQNPIGQLELTNTEKFPIHDVNIQFMQAGFMDAPTKAGSIVELAPGESTLVDIYAAYNQEVFAIEGISPLTAELMVNYTARGNAGSQIMTVSYDLYDKESLTWDDDRKMAAYITPSDSALRNYASFVRQSARDVVNPGLNESLQVALQMYYGLTEIGCIYQKDPTSPFDAAQENPLVIDKVSLPRNTLKRGTGDCDDLTALYCSLLESVGIETSFITTPGHIYAAFNTKEDARNYQQIHPDKSKTLNIDGELWVPVEITLIGTSGFSEAWDVGAAEFNKYDNEAEKRGLYRTREAQQVFRPVGLKETDLGLQYGEKSIIARAVSQETDQLVNRIIAYYDQVAREKDSKSGYNTLGTICTQFGAYNRAEQAFNYALALDRNYLPSKVNLANIMYLKGQYQNALRLYHNVEQDYLSRSRTSSAAFSRIVLNLSRCYYELENFDKSADYANQLQELDPQLLREYSYLKEDGASAIRVEGRSGS</sequence>
<evidence type="ECO:0000313" key="2">
    <source>
        <dbReference type="EMBL" id="QEN08600.1"/>
    </source>
</evidence>
<dbReference type="InterPro" id="IPR019734">
    <property type="entry name" value="TPR_rpt"/>
</dbReference>
<protein>
    <submittedName>
        <fullName evidence="2">Uncharacterized protein</fullName>
    </submittedName>
</protein>
<evidence type="ECO:0000313" key="3">
    <source>
        <dbReference type="Proteomes" id="UP000324209"/>
    </source>
</evidence>
<dbReference type="RefSeq" id="WP_149486681.1">
    <property type="nucleotide sequence ID" value="NZ_CP036150.1"/>
</dbReference>
<feature type="repeat" description="TPR" evidence="1">
    <location>
        <begin position="674"/>
        <end position="707"/>
    </location>
</feature>
<keyword evidence="1" id="KW-0802">TPR repeat</keyword>
<dbReference type="AlphaFoldDB" id="A0A5C1QNP9"/>
<gene>
    <name evidence="2" type="ORF">EXM22_11610</name>
</gene>
<proteinExistence type="predicted"/>
<dbReference type="Gene3D" id="1.25.40.10">
    <property type="entry name" value="Tetratricopeptide repeat domain"/>
    <property type="match status" value="1"/>
</dbReference>
<keyword evidence="3" id="KW-1185">Reference proteome</keyword>
<evidence type="ECO:0000256" key="1">
    <source>
        <dbReference type="PROSITE-ProRule" id="PRU00339"/>
    </source>
</evidence>
<reference evidence="2 3" key="1">
    <citation type="submission" date="2019-02" db="EMBL/GenBank/DDBJ databases">
        <title>Complete Genome Sequence and Methylome Analysis of free living Spirochaetas.</title>
        <authorList>
            <person name="Fomenkov A."/>
            <person name="Dubinina G."/>
            <person name="Leshcheva N."/>
            <person name="Mikheeva N."/>
            <person name="Grabovich M."/>
            <person name="Vincze T."/>
            <person name="Roberts R.J."/>
        </authorList>
    </citation>
    <scope>NUCLEOTIDE SEQUENCE [LARGE SCALE GENOMIC DNA]</scope>
    <source>
        <strain evidence="2 3">K2</strain>
    </source>
</reference>
<dbReference type="KEGG" id="ock:EXM22_11610"/>
<dbReference type="Proteomes" id="UP000324209">
    <property type="component" value="Chromosome"/>
</dbReference>
<name>A0A5C1QNP9_9SPIO</name>
<dbReference type="EMBL" id="CP036150">
    <property type="protein sequence ID" value="QEN08600.1"/>
    <property type="molecule type" value="Genomic_DNA"/>
</dbReference>
<dbReference type="PROSITE" id="PS50005">
    <property type="entry name" value="TPR"/>
    <property type="match status" value="2"/>
</dbReference>
<dbReference type="SUPFAM" id="SSF48452">
    <property type="entry name" value="TPR-like"/>
    <property type="match status" value="1"/>
</dbReference>
<dbReference type="InterPro" id="IPR011990">
    <property type="entry name" value="TPR-like_helical_dom_sf"/>
</dbReference>
<dbReference type="OrthoDB" id="9789740at2"/>
<dbReference type="SMART" id="SM00028">
    <property type="entry name" value="TPR"/>
    <property type="match status" value="2"/>
</dbReference>
<accession>A0A5C1QNP9</accession>